<evidence type="ECO:0000313" key="3">
    <source>
        <dbReference type="Proteomes" id="UP000317624"/>
    </source>
</evidence>
<keyword evidence="3" id="KW-1185">Reference proteome</keyword>
<feature type="domain" description="Glycosyltransferase 2-like" evidence="1">
    <location>
        <begin position="31"/>
        <end position="159"/>
    </location>
</feature>
<name>A0A558C454_9BACT</name>
<dbReference type="RefSeq" id="WP_144845109.1">
    <property type="nucleotide sequence ID" value="NZ_VMRJ01000001.1"/>
</dbReference>
<protein>
    <submittedName>
        <fullName evidence="2">Glycosyltransferase</fullName>
    </submittedName>
</protein>
<gene>
    <name evidence="2" type="ORF">FNT36_05415</name>
</gene>
<dbReference type="InterPro" id="IPR001173">
    <property type="entry name" value="Glyco_trans_2-like"/>
</dbReference>
<dbReference type="InterPro" id="IPR050834">
    <property type="entry name" value="Glycosyltransf_2"/>
</dbReference>
<organism evidence="2 3">
    <name type="scientific">Hymenobacter setariae</name>
    <dbReference type="NCBI Taxonomy" id="2594794"/>
    <lineage>
        <taxon>Bacteria</taxon>
        <taxon>Pseudomonadati</taxon>
        <taxon>Bacteroidota</taxon>
        <taxon>Cytophagia</taxon>
        <taxon>Cytophagales</taxon>
        <taxon>Hymenobacteraceae</taxon>
        <taxon>Hymenobacter</taxon>
    </lineage>
</organism>
<reference evidence="2 3" key="1">
    <citation type="submission" date="2019-07" db="EMBL/GenBank/DDBJ databases">
        <title>Hymenobacter sp. straun FUR1 Genome sequencing and assembly.</title>
        <authorList>
            <person name="Chhetri G."/>
        </authorList>
    </citation>
    <scope>NUCLEOTIDE SEQUENCE [LARGE SCALE GENOMIC DNA]</scope>
    <source>
        <strain evidence="2 3">Fur1</strain>
    </source>
</reference>
<accession>A0A558C454</accession>
<dbReference type="Pfam" id="PF00535">
    <property type="entry name" value="Glycos_transf_2"/>
    <property type="match status" value="1"/>
</dbReference>
<dbReference type="Proteomes" id="UP000317624">
    <property type="component" value="Unassembled WGS sequence"/>
</dbReference>
<dbReference type="Gene3D" id="3.90.550.10">
    <property type="entry name" value="Spore Coat Polysaccharide Biosynthesis Protein SpsA, Chain A"/>
    <property type="match status" value="1"/>
</dbReference>
<keyword evidence="2" id="KW-0808">Transferase</keyword>
<evidence type="ECO:0000259" key="1">
    <source>
        <dbReference type="Pfam" id="PF00535"/>
    </source>
</evidence>
<dbReference type="AlphaFoldDB" id="A0A558C454"/>
<dbReference type="SUPFAM" id="SSF53448">
    <property type="entry name" value="Nucleotide-diphospho-sugar transferases"/>
    <property type="match status" value="1"/>
</dbReference>
<dbReference type="InterPro" id="IPR029044">
    <property type="entry name" value="Nucleotide-diphossugar_trans"/>
</dbReference>
<dbReference type="PANTHER" id="PTHR43685">
    <property type="entry name" value="GLYCOSYLTRANSFERASE"/>
    <property type="match status" value="1"/>
</dbReference>
<sequence length="337" mass="37727">MALSSSATLRIPQTAPVIAALPPAAERPQWSVMIPTYNCTPFLRETLRSVLAQDLGAAHMQIEVVDDASTDEDVAAVVASLGAGRVQYYRQPTNVGSLRNFETCLNRARGRLVHLLHGDDRVRPGFYEHLGQLFAQHPAAGAAFTHYASIDEHGRKVQEFGPVQPVAGILPDWLPRIAEAQYIQYAGMAVRREVYEHLGSFYGTTCGEDWEMWVRIARHYPVAYSPEMLAEYRGHSGSVSWKKAQQGQLLSDWAHVIARIEQHLPAGQRQKIGQRARRRSAQLGIGEAYQALAHTKSWPAAHGVLAQALRLSQHPATYYHVLKFYAKVLWHWRQLGL</sequence>
<comment type="caution">
    <text evidence="2">The sequence shown here is derived from an EMBL/GenBank/DDBJ whole genome shotgun (WGS) entry which is preliminary data.</text>
</comment>
<dbReference type="GO" id="GO:0016740">
    <property type="term" value="F:transferase activity"/>
    <property type="evidence" value="ECO:0007669"/>
    <property type="project" value="UniProtKB-KW"/>
</dbReference>
<dbReference type="OrthoDB" id="4529776at2"/>
<dbReference type="EMBL" id="VMRJ01000001">
    <property type="protein sequence ID" value="TVT43526.1"/>
    <property type="molecule type" value="Genomic_DNA"/>
</dbReference>
<evidence type="ECO:0000313" key="2">
    <source>
        <dbReference type="EMBL" id="TVT43526.1"/>
    </source>
</evidence>
<proteinExistence type="predicted"/>
<dbReference type="PANTHER" id="PTHR43685:SF2">
    <property type="entry name" value="GLYCOSYLTRANSFERASE 2-LIKE DOMAIN-CONTAINING PROTEIN"/>
    <property type="match status" value="1"/>
</dbReference>